<sequence length="181" mass="20473">MAFVLLSISTSAVSLEKPTLDPALLSLLRQAASEADSFDNQYDAQVWLVEKEPALARLVKDPTQRISLLKLIHSEASRAGLSPEIVLALIEVESHFDGYAVSSAGAQGIMQIMPFWKHEIGRPEDNLINIQTNLRYGCTILKYYLDREKGRLADALARYNGSYGQYWYSERVLDSWAKHWR</sequence>
<dbReference type="SUPFAM" id="SSF53955">
    <property type="entry name" value="Lysozyme-like"/>
    <property type="match status" value="1"/>
</dbReference>
<gene>
    <name evidence="3" type="ORF">NYF23_06225</name>
</gene>
<reference evidence="3" key="1">
    <citation type="submission" date="2022-08" db="EMBL/GenBank/DDBJ databases">
        <title>Catabolic pathway analysis in culturable SAR92 clade bacteria reveals their overlooked roles in DMSP degradation in coastal seas.</title>
        <authorList>
            <person name="He X."/>
            <person name="Zhang X."/>
            <person name="Zhang Y."/>
        </authorList>
    </citation>
    <scope>NUCLEOTIDE SEQUENCE</scope>
    <source>
        <strain evidence="3">H455</strain>
    </source>
</reference>
<dbReference type="PANTHER" id="PTHR37423:SF2">
    <property type="entry name" value="MEMBRANE-BOUND LYTIC MUREIN TRANSGLYCOSYLASE C"/>
    <property type="match status" value="1"/>
</dbReference>
<dbReference type="Gene3D" id="1.10.530.10">
    <property type="match status" value="1"/>
</dbReference>
<evidence type="ECO:0000313" key="4">
    <source>
        <dbReference type="Proteomes" id="UP001059934"/>
    </source>
</evidence>
<evidence type="ECO:0000313" key="3">
    <source>
        <dbReference type="EMBL" id="UVW36201.1"/>
    </source>
</evidence>
<dbReference type="InterPro" id="IPR023346">
    <property type="entry name" value="Lysozyme-like_dom_sf"/>
</dbReference>
<keyword evidence="4" id="KW-1185">Reference proteome</keyword>
<dbReference type="CDD" id="cd00254">
    <property type="entry name" value="LT-like"/>
    <property type="match status" value="1"/>
</dbReference>
<organism evidence="3 4">
    <name type="scientific">SAR92 clade bacterium H455</name>
    <dbReference type="NCBI Taxonomy" id="2974818"/>
    <lineage>
        <taxon>Bacteria</taxon>
        <taxon>Pseudomonadati</taxon>
        <taxon>Pseudomonadota</taxon>
        <taxon>Gammaproteobacteria</taxon>
        <taxon>Cellvibrionales</taxon>
        <taxon>Porticoccaceae</taxon>
        <taxon>SAR92 clade</taxon>
    </lineage>
</organism>
<protein>
    <submittedName>
        <fullName evidence="3">Lytic transglycosylase domain-containing protein</fullName>
    </submittedName>
</protein>
<dbReference type="Proteomes" id="UP001059934">
    <property type="component" value="Chromosome"/>
</dbReference>
<dbReference type="Pfam" id="PF01464">
    <property type="entry name" value="SLT"/>
    <property type="match status" value="1"/>
</dbReference>
<dbReference type="PANTHER" id="PTHR37423">
    <property type="entry name" value="SOLUBLE LYTIC MUREIN TRANSGLYCOSYLASE-RELATED"/>
    <property type="match status" value="1"/>
</dbReference>
<dbReference type="EMBL" id="CP103416">
    <property type="protein sequence ID" value="UVW36201.1"/>
    <property type="molecule type" value="Genomic_DNA"/>
</dbReference>
<feature type="domain" description="Transglycosylase SLT" evidence="2">
    <location>
        <begin position="71"/>
        <end position="165"/>
    </location>
</feature>
<comment type="similarity">
    <text evidence="1">Belongs to the transglycosylase Slt family.</text>
</comment>
<dbReference type="InterPro" id="IPR008258">
    <property type="entry name" value="Transglycosylase_SLT_dom_1"/>
</dbReference>
<evidence type="ECO:0000256" key="1">
    <source>
        <dbReference type="ARBA" id="ARBA00007734"/>
    </source>
</evidence>
<proteinExistence type="inferred from homology"/>
<accession>A0ABY5TSY1</accession>
<name>A0ABY5TSY1_9GAMM</name>
<evidence type="ECO:0000259" key="2">
    <source>
        <dbReference type="Pfam" id="PF01464"/>
    </source>
</evidence>